<sequence length="617" mass="64605">MDIHIASTGSSNTLPRGFSVFQPALGAQLQWFPVMGSKELDDMLHAYLPGAAPIADKRAAVSVDFLEHLHMTGQTFKFYQIEATPAFSSTSASSSPASASGASSMSGFPATPTWDFNSIAYTPSSTSSQTSTSALKARKSAKAASVSRHQTTDFSHLPGMKIMTKDGVDVTNAASRGSKTKEQRDHAHLMRIIKACDSCRAKKVRCDPSHKKRAAPTTSSSATPAPPPSSSRQRRQTTVSKAAQPTVLQAQPDPVTALAPVQEFNWDEFDASMAVAGVDYLGDYTNIHDPWSQFMYDNDTAGMEFQNFLDIGAAGSPMSSFTTTTSSGVSTKPHSPLHASAHGDLPISGHPVTNSSSLTSDDQDTWSHELGLVSTAESNLYTHHKHGLDAPLLSSTGTGRLRHRLEDPGTFSNPASSSEPIDTVSVSSGLATSLPLETVIVSGPSDALGLQAPLLVHSTVSIPAHPTNATVHDPARTLLLTSPGSGGEDVGMVTTPDQSQSLAGTTARGGILGLLPIPGPIVPDLAQSLLAGISELIAASAPLSSTSLATLLTVVAFMAASFVASVGKMFSHGLLNQSSLLLQYIRPQSPVVASQHDRFSPRAFCTLPLAATLVGVC</sequence>
<dbReference type="EMBL" id="JAPDFR010000001">
    <property type="protein sequence ID" value="KAK0390600.1"/>
    <property type="molecule type" value="Genomic_DNA"/>
</dbReference>
<dbReference type="AlphaFoldDB" id="A0AA39GNG0"/>
<feature type="compositionally biased region" description="Low complexity" evidence="2">
    <location>
        <begin position="123"/>
        <end position="135"/>
    </location>
</feature>
<dbReference type="CDD" id="cd00067">
    <property type="entry name" value="GAL4"/>
    <property type="match status" value="1"/>
</dbReference>
<evidence type="ECO:0008006" key="5">
    <source>
        <dbReference type="Google" id="ProtNLM"/>
    </source>
</evidence>
<proteinExistence type="predicted"/>
<feature type="region of interest" description="Disordered" evidence="2">
    <location>
        <begin position="123"/>
        <end position="160"/>
    </location>
</feature>
<evidence type="ECO:0000256" key="1">
    <source>
        <dbReference type="ARBA" id="ARBA00023242"/>
    </source>
</evidence>
<feature type="region of interest" description="Disordered" evidence="2">
    <location>
        <begin position="320"/>
        <end position="361"/>
    </location>
</feature>
<dbReference type="InterPro" id="IPR001138">
    <property type="entry name" value="Zn2Cys6_DnaBD"/>
</dbReference>
<comment type="caution">
    <text evidence="3">The sequence shown here is derived from an EMBL/GenBank/DDBJ whole genome shotgun (WGS) entry which is preliminary data.</text>
</comment>
<name>A0AA39GNG0_SARSR</name>
<feature type="compositionally biased region" description="Low complexity" evidence="2">
    <location>
        <begin position="320"/>
        <end position="331"/>
    </location>
</feature>
<reference evidence="3" key="1">
    <citation type="submission" date="2022-10" db="EMBL/GenBank/DDBJ databases">
        <title>Determination and structural analysis of whole genome sequence of Sarocladium strictum F4-1.</title>
        <authorList>
            <person name="Hu L."/>
            <person name="Jiang Y."/>
        </authorList>
    </citation>
    <scope>NUCLEOTIDE SEQUENCE</scope>
    <source>
        <strain evidence="3">F4-1</strain>
    </source>
</reference>
<evidence type="ECO:0000313" key="4">
    <source>
        <dbReference type="Proteomes" id="UP001175261"/>
    </source>
</evidence>
<feature type="compositionally biased region" description="Polar residues" evidence="2">
    <location>
        <begin position="239"/>
        <end position="249"/>
    </location>
</feature>
<feature type="region of interest" description="Disordered" evidence="2">
    <location>
        <begin position="204"/>
        <end position="254"/>
    </location>
</feature>
<dbReference type="InterPro" id="IPR036864">
    <property type="entry name" value="Zn2-C6_fun-type_DNA-bd_sf"/>
</dbReference>
<accession>A0AA39GNG0</accession>
<dbReference type="Proteomes" id="UP001175261">
    <property type="component" value="Unassembled WGS sequence"/>
</dbReference>
<organism evidence="3 4">
    <name type="scientific">Sarocladium strictum</name>
    <name type="common">Black bundle disease fungus</name>
    <name type="synonym">Acremonium strictum</name>
    <dbReference type="NCBI Taxonomy" id="5046"/>
    <lineage>
        <taxon>Eukaryota</taxon>
        <taxon>Fungi</taxon>
        <taxon>Dikarya</taxon>
        <taxon>Ascomycota</taxon>
        <taxon>Pezizomycotina</taxon>
        <taxon>Sordariomycetes</taxon>
        <taxon>Hypocreomycetidae</taxon>
        <taxon>Hypocreales</taxon>
        <taxon>Sarocladiaceae</taxon>
        <taxon>Sarocladium</taxon>
    </lineage>
</organism>
<feature type="compositionally biased region" description="Polar residues" evidence="2">
    <location>
        <begin position="351"/>
        <end position="360"/>
    </location>
</feature>
<keyword evidence="4" id="KW-1185">Reference proteome</keyword>
<gene>
    <name evidence="3" type="ORF">NLU13_0104</name>
</gene>
<evidence type="ECO:0000313" key="3">
    <source>
        <dbReference type="EMBL" id="KAK0390600.1"/>
    </source>
</evidence>
<evidence type="ECO:0000256" key="2">
    <source>
        <dbReference type="SAM" id="MobiDB-lite"/>
    </source>
</evidence>
<dbReference type="SUPFAM" id="SSF57701">
    <property type="entry name" value="Zn2/Cys6 DNA-binding domain"/>
    <property type="match status" value="1"/>
</dbReference>
<dbReference type="GO" id="GO:0008270">
    <property type="term" value="F:zinc ion binding"/>
    <property type="evidence" value="ECO:0007669"/>
    <property type="project" value="InterPro"/>
</dbReference>
<dbReference type="GO" id="GO:0000981">
    <property type="term" value="F:DNA-binding transcription factor activity, RNA polymerase II-specific"/>
    <property type="evidence" value="ECO:0007669"/>
    <property type="project" value="InterPro"/>
</dbReference>
<protein>
    <recommendedName>
        <fullName evidence="5">Zn(2)-C6 fungal-type domain-containing protein</fullName>
    </recommendedName>
</protein>
<keyword evidence="1" id="KW-0539">Nucleus</keyword>